<reference evidence="2" key="1">
    <citation type="journal article" date="2002" name="Science">
        <title>The draft genome of Ciona intestinalis: insights into chordate and vertebrate origins.</title>
        <authorList>
            <person name="Dehal P."/>
            <person name="Satou Y."/>
            <person name="Campbell R.K."/>
            <person name="Chapman J."/>
            <person name="Degnan B."/>
            <person name="De Tomaso A."/>
            <person name="Davidson B."/>
            <person name="Di Gregorio A."/>
            <person name="Gelpke M."/>
            <person name="Goodstein D.M."/>
            <person name="Harafuji N."/>
            <person name="Hastings K.E."/>
            <person name="Ho I."/>
            <person name="Hotta K."/>
            <person name="Huang W."/>
            <person name="Kawashima T."/>
            <person name="Lemaire P."/>
            <person name="Martinez D."/>
            <person name="Meinertzhagen I.A."/>
            <person name="Necula S."/>
            <person name="Nonaka M."/>
            <person name="Putnam N."/>
            <person name="Rash S."/>
            <person name="Saiga H."/>
            <person name="Satake M."/>
            <person name="Terry A."/>
            <person name="Yamada L."/>
            <person name="Wang H.G."/>
            <person name="Awazu S."/>
            <person name="Azumi K."/>
            <person name="Boore J."/>
            <person name="Branno M."/>
            <person name="Chin-Bow S."/>
            <person name="DeSantis R."/>
            <person name="Doyle S."/>
            <person name="Francino P."/>
            <person name="Keys D.N."/>
            <person name="Haga S."/>
            <person name="Hayashi H."/>
            <person name="Hino K."/>
            <person name="Imai K.S."/>
            <person name="Inaba K."/>
            <person name="Kano S."/>
            <person name="Kobayashi K."/>
            <person name="Kobayashi M."/>
            <person name="Lee B.I."/>
            <person name="Makabe K.W."/>
            <person name="Manohar C."/>
            <person name="Matassi G."/>
            <person name="Medina M."/>
            <person name="Mochizuki Y."/>
            <person name="Mount S."/>
            <person name="Morishita T."/>
            <person name="Miura S."/>
            <person name="Nakayama A."/>
            <person name="Nishizaka S."/>
            <person name="Nomoto H."/>
            <person name="Ohta F."/>
            <person name="Oishi K."/>
            <person name="Rigoutsos I."/>
            <person name="Sano M."/>
            <person name="Sasaki A."/>
            <person name="Sasakura Y."/>
            <person name="Shoguchi E."/>
            <person name="Shin-i T."/>
            <person name="Spagnuolo A."/>
            <person name="Stainier D."/>
            <person name="Suzuki M.M."/>
            <person name="Tassy O."/>
            <person name="Takatori N."/>
            <person name="Tokuoka M."/>
            <person name="Yagi K."/>
            <person name="Yoshizaki F."/>
            <person name="Wada S."/>
            <person name="Zhang C."/>
            <person name="Hyatt P.D."/>
            <person name="Larimer F."/>
            <person name="Detter C."/>
            <person name="Doggett N."/>
            <person name="Glavina T."/>
            <person name="Hawkins T."/>
            <person name="Richardson P."/>
            <person name="Lucas S."/>
            <person name="Kohara Y."/>
            <person name="Levine M."/>
            <person name="Satoh N."/>
            <person name="Rokhsar D.S."/>
        </authorList>
    </citation>
    <scope>NUCLEOTIDE SEQUENCE [LARGE SCALE GENOMIC DNA]</scope>
</reference>
<reference evidence="1" key="4">
    <citation type="submission" date="2025-09" db="UniProtKB">
        <authorList>
            <consortium name="Ensembl"/>
        </authorList>
    </citation>
    <scope>IDENTIFICATION</scope>
</reference>
<dbReference type="InParanoid" id="H2XYA1"/>
<dbReference type="AlphaFoldDB" id="H2XYA1"/>
<sequence>MPFENCAYLFGAIAQLIGMLASNPKVMGLRPVVATSTRMCPLARHLTAIA</sequence>
<dbReference type="HOGENOM" id="CLU_3124463_0_0_1"/>
<keyword evidence="2" id="KW-1185">Reference proteome</keyword>
<dbReference type="EMBL" id="EAAA01001979">
    <property type="status" value="NOT_ANNOTATED_CDS"/>
    <property type="molecule type" value="Genomic_DNA"/>
</dbReference>
<name>H2XYA1_CIOIN</name>
<evidence type="ECO:0000313" key="2">
    <source>
        <dbReference type="Proteomes" id="UP000008144"/>
    </source>
</evidence>
<evidence type="ECO:0000313" key="1">
    <source>
        <dbReference type="Ensembl" id="ENSCINP00000034635.1"/>
    </source>
</evidence>
<reference evidence="1" key="3">
    <citation type="submission" date="2025-08" db="UniProtKB">
        <authorList>
            <consortium name="Ensembl"/>
        </authorList>
    </citation>
    <scope>IDENTIFICATION</scope>
</reference>
<accession>H2XYA1</accession>
<proteinExistence type="predicted"/>
<organism evidence="1 2">
    <name type="scientific">Ciona intestinalis</name>
    <name type="common">Transparent sea squirt</name>
    <name type="synonym">Ascidia intestinalis</name>
    <dbReference type="NCBI Taxonomy" id="7719"/>
    <lineage>
        <taxon>Eukaryota</taxon>
        <taxon>Metazoa</taxon>
        <taxon>Chordata</taxon>
        <taxon>Tunicata</taxon>
        <taxon>Ascidiacea</taxon>
        <taxon>Phlebobranchia</taxon>
        <taxon>Cionidae</taxon>
        <taxon>Ciona</taxon>
    </lineage>
</organism>
<protein>
    <submittedName>
        <fullName evidence="1">Uncharacterized protein</fullName>
    </submittedName>
</protein>
<reference evidence="1" key="2">
    <citation type="journal article" date="2008" name="Genome Biol.">
        <title>Improved genome assembly and evidence-based global gene model set for the chordate Ciona intestinalis: new insight into intron and operon populations.</title>
        <authorList>
            <person name="Satou Y."/>
            <person name="Mineta K."/>
            <person name="Ogasawara M."/>
            <person name="Sasakura Y."/>
            <person name="Shoguchi E."/>
            <person name="Ueno K."/>
            <person name="Yamada L."/>
            <person name="Matsumoto J."/>
            <person name="Wasserscheid J."/>
            <person name="Dewar K."/>
            <person name="Wiley G.B."/>
            <person name="Macmil S.L."/>
            <person name="Roe B.A."/>
            <person name="Zeller R.W."/>
            <person name="Hastings K.E."/>
            <person name="Lemaire P."/>
            <person name="Lindquist E."/>
            <person name="Endo T."/>
            <person name="Hotta K."/>
            <person name="Inaba K."/>
        </authorList>
    </citation>
    <scope>NUCLEOTIDE SEQUENCE [LARGE SCALE GENOMIC DNA]</scope>
    <source>
        <strain evidence="1">wild type</strain>
    </source>
</reference>
<dbReference type="Ensembl" id="ENSCINT00000030203.1">
    <property type="protein sequence ID" value="ENSCINP00000034635.1"/>
    <property type="gene ID" value="ENSCING00000022198.1"/>
</dbReference>
<dbReference type="Proteomes" id="UP000008144">
    <property type="component" value="Chromosome 4"/>
</dbReference>